<dbReference type="Proteomes" id="UP000808349">
    <property type="component" value="Unassembled WGS sequence"/>
</dbReference>
<gene>
    <name evidence="2" type="ORF">IPO85_14545</name>
</gene>
<name>A0A9D7SBN9_9BACT</name>
<dbReference type="AlphaFoldDB" id="A0A9D7SBN9"/>
<proteinExistence type="predicted"/>
<evidence type="ECO:0000256" key="1">
    <source>
        <dbReference type="SAM" id="Phobius"/>
    </source>
</evidence>
<sequence>MNARVKIGLVIGLHIMSLLIIGLIWMNGIREQRVLKSKVLKIQIIKPSVENQLISEQDIKELISVFYKKDWRKMPVFALRATELEHFLEMQPTVHHAEVYIDAMENLHVDMYQRDPLLRIVEAQGAQYYIDVEGRKIPNSNRYSARVPVVTGIQNPMQGIDIAEKANFAYRAVFNIGTEINADPFIKSLIEQIDVLPNAEFVLVPKIGNEKILVGGNENISEKLNKLKFFYQEGLRYEGWNVYQTIDLKNKDQVVCRKNQTES</sequence>
<comment type="caution">
    <text evidence="2">The sequence shown here is derived from an EMBL/GenBank/DDBJ whole genome shotgun (WGS) entry which is preliminary data.</text>
</comment>
<organism evidence="2 3">
    <name type="scientific">Candidatus Defluviibacterium haderslevense</name>
    <dbReference type="NCBI Taxonomy" id="2981993"/>
    <lineage>
        <taxon>Bacteria</taxon>
        <taxon>Pseudomonadati</taxon>
        <taxon>Bacteroidota</taxon>
        <taxon>Saprospiria</taxon>
        <taxon>Saprospirales</taxon>
        <taxon>Saprospiraceae</taxon>
        <taxon>Candidatus Defluviibacterium</taxon>
    </lineage>
</organism>
<keyword evidence="1" id="KW-0472">Membrane</keyword>
<reference evidence="2 3" key="1">
    <citation type="submission" date="2020-10" db="EMBL/GenBank/DDBJ databases">
        <title>Connecting structure to function with the recovery of over 1000 high-quality activated sludge metagenome-assembled genomes encoding full-length rRNA genes using long-read sequencing.</title>
        <authorList>
            <person name="Singleton C.M."/>
            <person name="Petriglieri F."/>
            <person name="Kristensen J.M."/>
            <person name="Kirkegaard R.H."/>
            <person name="Michaelsen T.Y."/>
            <person name="Andersen M.H."/>
            <person name="Karst S.M."/>
            <person name="Dueholm M.S."/>
            <person name="Nielsen P.H."/>
            <person name="Albertsen M."/>
        </authorList>
    </citation>
    <scope>NUCLEOTIDE SEQUENCE [LARGE SCALE GENOMIC DNA]</scope>
    <source>
        <strain evidence="2">Ribe_18-Q3-R11-54_BAT3C.373</strain>
    </source>
</reference>
<accession>A0A9D7SBN9</accession>
<keyword evidence="1" id="KW-1133">Transmembrane helix</keyword>
<evidence type="ECO:0000313" key="2">
    <source>
        <dbReference type="EMBL" id="MBK9718702.1"/>
    </source>
</evidence>
<feature type="transmembrane region" description="Helical" evidence="1">
    <location>
        <begin position="7"/>
        <end position="26"/>
    </location>
</feature>
<protein>
    <recommendedName>
        <fullName evidence="4">Cell division protein FtsQ</fullName>
    </recommendedName>
</protein>
<dbReference type="EMBL" id="JADKFW010000012">
    <property type="protein sequence ID" value="MBK9718702.1"/>
    <property type="molecule type" value="Genomic_DNA"/>
</dbReference>
<evidence type="ECO:0000313" key="3">
    <source>
        <dbReference type="Proteomes" id="UP000808349"/>
    </source>
</evidence>
<evidence type="ECO:0008006" key="4">
    <source>
        <dbReference type="Google" id="ProtNLM"/>
    </source>
</evidence>
<keyword evidence="1" id="KW-0812">Transmembrane</keyword>